<name>A0A2Z5ZBR7_9STRA</name>
<evidence type="ECO:0000313" key="1">
    <source>
        <dbReference type="EMBL" id="BBC77873.1"/>
    </source>
</evidence>
<reference evidence="1" key="1">
    <citation type="submission" date="2018-02" db="EMBL/GenBank/DDBJ databases">
        <title>Evolution and diversity of non-photosynthetic diatom plastid genomes.</title>
        <authorList>
            <person name="Kamikawa R."/>
            <person name="Ishii K."/>
        </authorList>
    </citation>
    <scope>NUCLEOTIDE SEQUENCE</scope>
    <source>
        <strain evidence="1">NIES-2729</strain>
    </source>
</reference>
<proteinExistence type="predicted"/>
<dbReference type="EMBL" id="AP018511">
    <property type="protein sequence ID" value="BBC77873.1"/>
    <property type="molecule type" value="Genomic_DNA"/>
</dbReference>
<sequence>MNRILYEIRCKCNEEISITKKRKSTNRSEGKPLLYPNPTELTSKTFQIKYEKPLSSVAKFLLNSFQNKYLYYAIDDLLYLLNSNLSERDNLLALLYSPVLSLQNNLSINFFDIWIQEIYINQSLKTNKFLKTNSPTFESSNYIIIKLLYRTKIPVKKQESLW</sequence>
<geneLocation type="chloroplast" evidence="1"/>
<keyword evidence="1" id="KW-0150">Chloroplast</keyword>
<accession>A0A2Z5ZBR7</accession>
<dbReference type="AlphaFoldDB" id="A0A2Z5ZBR7"/>
<keyword evidence="1" id="KW-0934">Plastid</keyword>
<gene>
    <name evidence="1" type="primary">ycf88</name>
</gene>
<protein>
    <submittedName>
        <fullName evidence="1">Uncharacterized protein</fullName>
    </submittedName>
</protein>
<organism evidence="1">
    <name type="scientific">Nitzschia palea</name>
    <dbReference type="NCBI Taxonomy" id="303400"/>
    <lineage>
        <taxon>Eukaryota</taxon>
        <taxon>Sar</taxon>
        <taxon>Stramenopiles</taxon>
        <taxon>Ochrophyta</taxon>
        <taxon>Bacillariophyta</taxon>
        <taxon>Bacillariophyceae</taxon>
        <taxon>Bacillariophycidae</taxon>
        <taxon>Bacillariales</taxon>
        <taxon>Bacillariaceae</taxon>
        <taxon>Nitzschia</taxon>
    </lineage>
</organism>